<dbReference type="Pfam" id="PF00078">
    <property type="entry name" value="RVT_1"/>
    <property type="match status" value="1"/>
</dbReference>
<proteinExistence type="predicted"/>
<dbReference type="EMBL" id="CAMAPE010000025">
    <property type="protein sequence ID" value="CAH9090793.1"/>
    <property type="molecule type" value="Genomic_DNA"/>
</dbReference>
<dbReference type="InterPro" id="IPR052343">
    <property type="entry name" value="Retrotransposon-Effector_Assoc"/>
</dbReference>
<evidence type="ECO:0000313" key="2">
    <source>
        <dbReference type="EMBL" id="CAH9090793.1"/>
    </source>
</evidence>
<dbReference type="Proteomes" id="UP001152484">
    <property type="component" value="Unassembled WGS sequence"/>
</dbReference>
<dbReference type="PANTHER" id="PTHR46890">
    <property type="entry name" value="NON-LTR RETROLELEMENT REVERSE TRANSCRIPTASE-LIKE PROTEIN-RELATED"/>
    <property type="match status" value="1"/>
</dbReference>
<dbReference type="OrthoDB" id="1305272at2759"/>
<comment type="caution">
    <text evidence="2">The sequence shown here is derived from an EMBL/GenBank/DDBJ whole genome shotgun (WGS) entry which is preliminary data.</text>
</comment>
<dbReference type="PROSITE" id="PS50878">
    <property type="entry name" value="RT_POL"/>
    <property type="match status" value="1"/>
</dbReference>
<evidence type="ECO:0000313" key="3">
    <source>
        <dbReference type="Proteomes" id="UP001152484"/>
    </source>
</evidence>
<gene>
    <name evidence="2" type="ORF">CEURO_LOCUS11344</name>
</gene>
<reference evidence="2" key="1">
    <citation type="submission" date="2022-07" db="EMBL/GenBank/DDBJ databases">
        <authorList>
            <person name="Macas J."/>
            <person name="Novak P."/>
            <person name="Neumann P."/>
        </authorList>
    </citation>
    <scope>NUCLEOTIDE SEQUENCE</scope>
</reference>
<name>A0A9P1EA07_CUSEU</name>
<dbReference type="PANTHER" id="PTHR46890:SF48">
    <property type="entry name" value="RNA-DIRECTED DNA POLYMERASE"/>
    <property type="match status" value="1"/>
</dbReference>
<evidence type="ECO:0000259" key="1">
    <source>
        <dbReference type="PROSITE" id="PS50878"/>
    </source>
</evidence>
<dbReference type="InterPro" id="IPR043502">
    <property type="entry name" value="DNA/RNA_pol_sf"/>
</dbReference>
<dbReference type="AlphaFoldDB" id="A0A9P1EA07"/>
<protein>
    <recommendedName>
        <fullName evidence="1">Reverse transcriptase domain-containing protein</fullName>
    </recommendedName>
</protein>
<feature type="domain" description="Reverse transcriptase" evidence="1">
    <location>
        <begin position="1"/>
        <end position="165"/>
    </location>
</feature>
<sequence length="198" mass="22462">MVMRGMWFEDRWIRRIKSCIESVEYYIPVAGGEVGPITPQRGLRQGNPLSPYLFIFVAEGLSGLIRRQEAVGNIVGVVVARQAPEVSHLFFADDSYLFFRTQNRECKAVKGLLQEYELSLGQQVNYSKSSIMFSPNVSEETGDSICNQLGVLREGASSRYLGLPSLIGRSDQIFYLPNSEILQIKHKRLPSNRDKLWK</sequence>
<keyword evidence="3" id="KW-1185">Reference proteome</keyword>
<accession>A0A9P1EA07</accession>
<dbReference type="InterPro" id="IPR000477">
    <property type="entry name" value="RT_dom"/>
</dbReference>
<dbReference type="SUPFAM" id="SSF56672">
    <property type="entry name" value="DNA/RNA polymerases"/>
    <property type="match status" value="1"/>
</dbReference>
<organism evidence="2 3">
    <name type="scientific">Cuscuta europaea</name>
    <name type="common">European dodder</name>
    <dbReference type="NCBI Taxonomy" id="41803"/>
    <lineage>
        <taxon>Eukaryota</taxon>
        <taxon>Viridiplantae</taxon>
        <taxon>Streptophyta</taxon>
        <taxon>Embryophyta</taxon>
        <taxon>Tracheophyta</taxon>
        <taxon>Spermatophyta</taxon>
        <taxon>Magnoliopsida</taxon>
        <taxon>eudicotyledons</taxon>
        <taxon>Gunneridae</taxon>
        <taxon>Pentapetalae</taxon>
        <taxon>asterids</taxon>
        <taxon>lamiids</taxon>
        <taxon>Solanales</taxon>
        <taxon>Convolvulaceae</taxon>
        <taxon>Cuscuteae</taxon>
        <taxon>Cuscuta</taxon>
        <taxon>Cuscuta subgen. Cuscuta</taxon>
    </lineage>
</organism>